<feature type="compositionally biased region" description="Basic and acidic residues" evidence="1">
    <location>
        <begin position="293"/>
        <end position="302"/>
    </location>
</feature>
<organism evidence="3 4">
    <name type="scientific">Chaetoceros tenuissimus</name>
    <dbReference type="NCBI Taxonomy" id="426638"/>
    <lineage>
        <taxon>Eukaryota</taxon>
        <taxon>Sar</taxon>
        <taxon>Stramenopiles</taxon>
        <taxon>Ochrophyta</taxon>
        <taxon>Bacillariophyta</taxon>
        <taxon>Coscinodiscophyceae</taxon>
        <taxon>Chaetocerotophycidae</taxon>
        <taxon>Chaetocerotales</taxon>
        <taxon>Chaetocerotaceae</taxon>
        <taxon>Chaetoceros</taxon>
    </lineage>
</organism>
<dbReference type="PANTHER" id="PTHR33418">
    <property type="entry name" value="HELICASE-ASSOCIATED"/>
    <property type="match status" value="1"/>
</dbReference>
<evidence type="ECO:0000313" key="3">
    <source>
        <dbReference type="EMBL" id="GFH51519.1"/>
    </source>
</evidence>
<gene>
    <name evidence="3" type="ORF">CTEN210_07995</name>
</gene>
<accession>A0AAD3CTG5</accession>
<keyword evidence="4" id="KW-1185">Reference proteome</keyword>
<evidence type="ECO:0000259" key="2">
    <source>
        <dbReference type="Pfam" id="PF03457"/>
    </source>
</evidence>
<reference evidence="3 4" key="1">
    <citation type="journal article" date="2021" name="Sci. Rep.">
        <title>The genome of the diatom Chaetoceros tenuissimus carries an ancient integrated fragment of an extant virus.</title>
        <authorList>
            <person name="Hongo Y."/>
            <person name="Kimura K."/>
            <person name="Takaki Y."/>
            <person name="Yoshida Y."/>
            <person name="Baba S."/>
            <person name="Kobayashi G."/>
            <person name="Nagasaki K."/>
            <person name="Hano T."/>
            <person name="Tomaru Y."/>
        </authorList>
    </citation>
    <scope>NUCLEOTIDE SEQUENCE [LARGE SCALE GENOMIC DNA]</scope>
    <source>
        <strain evidence="3 4">NIES-3715</strain>
    </source>
</reference>
<dbReference type="PANTHER" id="PTHR33418:SF1">
    <property type="entry name" value="HELICASE-ASSOCIATED DOMAIN-CONTAINING PROTEIN"/>
    <property type="match status" value="1"/>
</dbReference>
<dbReference type="InterPro" id="IPR005114">
    <property type="entry name" value="Helicase_assoc"/>
</dbReference>
<feature type="domain" description="Helicase-associated" evidence="2">
    <location>
        <begin position="104"/>
        <end position="172"/>
    </location>
</feature>
<evidence type="ECO:0000256" key="1">
    <source>
        <dbReference type="SAM" id="MobiDB-lite"/>
    </source>
</evidence>
<dbReference type="AlphaFoldDB" id="A0AAD3CTG5"/>
<feature type="region of interest" description="Disordered" evidence="1">
    <location>
        <begin position="290"/>
        <end position="309"/>
    </location>
</feature>
<evidence type="ECO:0000313" key="4">
    <source>
        <dbReference type="Proteomes" id="UP001054902"/>
    </source>
</evidence>
<comment type="caution">
    <text evidence="3">The sequence shown here is derived from an EMBL/GenBank/DDBJ whole genome shotgun (WGS) entry which is preliminary data.</text>
</comment>
<proteinExistence type="predicted"/>
<dbReference type="Gene3D" id="6.10.140.530">
    <property type="match status" value="2"/>
</dbReference>
<feature type="region of interest" description="Disordered" evidence="1">
    <location>
        <begin position="41"/>
        <end position="99"/>
    </location>
</feature>
<name>A0AAD3CTG5_9STRA</name>
<protein>
    <recommendedName>
        <fullName evidence="2">Helicase-associated domain-containing protein</fullName>
    </recommendedName>
</protein>
<feature type="domain" description="Helicase-associated" evidence="2">
    <location>
        <begin position="179"/>
        <end position="249"/>
    </location>
</feature>
<sequence length="309" mass="34754">MSEESAVVKAVEDPEPALKRQKLDAEDVVVESESAEIINDVSNGGIIISPPATNEEPNGETHTEMPALAEPTKVAEPTKEDSANDATKAGLETSPTPKRGYTRVTFEQRVEQLLEFKKVHGHVNVPQKYTLNPSLGRWCNNKRIAYREKKSGKVSKHAILEEHINRLNEIGFKWTIKNHDSTFEKRCVQLEAYKKMYGHCDIPRSFTADPSLRKWCENMRMAYSCIRQGKATRYNLPQSRIDRLEKIGFRWTTPVFTKSKEVQKKAAADEKEVEVQVVAGVTTDEVAETEVVDAEKEGKPESESVAVAI</sequence>
<dbReference type="EMBL" id="BLLK01000045">
    <property type="protein sequence ID" value="GFH51519.1"/>
    <property type="molecule type" value="Genomic_DNA"/>
</dbReference>
<dbReference type="Pfam" id="PF03457">
    <property type="entry name" value="HA"/>
    <property type="match status" value="2"/>
</dbReference>
<dbReference type="Proteomes" id="UP001054902">
    <property type="component" value="Unassembled WGS sequence"/>
</dbReference>